<name>A0A8K0SVJ8_9HYPO</name>
<feature type="compositionally biased region" description="Basic and acidic residues" evidence="1">
    <location>
        <begin position="161"/>
        <end position="177"/>
    </location>
</feature>
<feature type="compositionally biased region" description="Basic and acidic residues" evidence="1">
    <location>
        <begin position="274"/>
        <end position="283"/>
    </location>
</feature>
<feature type="compositionally biased region" description="Polar residues" evidence="1">
    <location>
        <begin position="128"/>
        <end position="139"/>
    </location>
</feature>
<feature type="compositionally biased region" description="Pro residues" evidence="1">
    <location>
        <begin position="61"/>
        <end position="74"/>
    </location>
</feature>
<evidence type="ECO:0000256" key="1">
    <source>
        <dbReference type="SAM" id="MobiDB-lite"/>
    </source>
</evidence>
<protein>
    <submittedName>
        <fullName evidence="2">Uncharacterized protein</fullName>
    </submittedName>
</protein>
<reference evidence="2" key="1">
    <citation type="journal article" date="2021" name="Nat. Commun.">
        <title>Genetic determinants of endophytism in the Arabidopsis root mycobiome.</title>
        <authorList>
            <person name="Mesny F."/>
            <person name="Miyauchi S."/>
            <person name="Thiergart T."/>
            <person name="Pickel B."/>
            <person name="Atanasova L."/>
            <person name="Karlsson M."/>
            <person name="Huettel B."/>
            <person name="Barry K.W."/>
            <person name="Haridas S."/>
            <person name="Chen C."/>
            <person name="Bauer D."/>
            <person name="Andreopoulos W."/>
            <person name="Pangilinan J."/>
            <person name="LaButti K."/>
            <person name="Riley R."/>
            <person name="Lipzen A."/>
            <person name="Clum A."/>
            <person name="Drula E."/>
            <person name="Henrissat B."/>
            <person name="Kohler A."/>
            <person name="Grigoriev I.V."/>
            <person name="Martin F.M."/>
            <person name="Hacquard S."/>
        </authorList>
    </citation>
    <scope>NUCLEOTIDE SEQUENCE</scope>
    <source>
        <strain evidence="2">MPI-CAGE-CH-0235</strain>
    </source>
</reference>
<feature type="compositionally biased region" description="Basic and acidic residues" evidence="1">
    <location>
        <begin position="143"/>
        <end position="154"/>
    </location>
</feature>
<feature type="compositionally biased region" description="Basic and acidic residues" evidence="1">
    <location>
        <begin position="47"/>
        <end position="58"/>
    </location>
</feature>
<feature type="compositionally biased region" description="Basic and acidic residues" evidence="1">
    <location>
        <begin position="305"/>
        <end position="342"/>
    </location>
</feature>
<accession>A0A8K0SVJ8</accession>
<dbReference type="EMBL" id="JAGPNK010000007">
    <property type="protein sequence ID" value="KAH7318603.1"/>
    <property type="molecule type" value="Genomic_DNA"/>
</dbReference>
<comment type="caution">
    <text evidence="2">The sequence shown here is derived from an EMBL/GenBank/DDBJ whole genome shotgun (WGS) entry which is preliminary data.</text>
</comment>
<feature type="compositionally biased region" description="Low complexity" evidence="1">
    <location>
        <begin position="216"/>
        <end position="226"/>
    </location>
</feature>
<evidence type="ECO:0000313" key="2">
    <source>
        <dbReference type="EMBL" id="KAH7318603.1"/>
    </source>
</evidence>
<organism evidence="2 3">
    <name type="scientific">Stachybotrys elegans</name>
    <dbReference type="NCBI Taxonomy" id="80388"/>
    <lineage>
        <taxon>Eukaryota</taxon>
        <taxon>Fungi</taxon>
        <taxon>Dikarya</taxon>
        <taxon>Ascomycota</taxon>
        <taxon>Pezizomycotina</taxon>
        <taxon>Sordariomycetes</taxon>
        <taxon>Hypocreomycetidae</taxon>
        <taxon>Hypocreales</taxon>
        <taxon>Stachybotryaceae</taxon>
        <taxon>Stachybotrys</taxon>
    </lineage>
</organism>
<dbReference type="AlphaFoldDB" id="A0A8K0SVJ8"/>
<feature type="region of interest" description="Disordered" evidence="1">
    <location>
        <begin position="15"/>
        <end position="108"/>
    </location>
</feature>
<feature type="compositionally biased region" description="Low complexity" evidence="1">
    <location>
        <begin position="259"/>
        <end position="270"/>
    </location>
</feature>
<dbReference type="Proteomes" id="UP000813444">
    <property type="component" value="Unassembled WGS sequence"/>
</dbReference>
<feature type="compositionally biased region" description="Low complexity" evidence="1">
    <location>
        <begin position="23"/>
        <end position="43"/>
    </location>
</feature>
<proteinExistence type="predicted"/>
<dbReference type="OrthoDB" id="10259785at2759"/>
<sequence>MGDTLDIHDILQTGYFTTSRAKNSNQRSPPHSPSSPSRTFPPQYTEHGYEARDRRHDAYPALPPLPRRSYPPAPTCEDEADSIAREHGVPLASTSLDDEPQSRGEVDQNPIMVEVHEFNPERRFVLVENTNVATENSPPEITETNKRPEEREEPTGAGPSIDRKEPDPRARLDEPKPQLRQRKSRQDLPRLETGVEENNADKHHYRTTSASATGPSRSDNFSSASSRMPGEDLLTPQVIKPSNGRRERAYYGYPATAGPPRSSTSQRSQSAVNSDRRFDDHFGPRGPRGLSPPKTKRASSNLDSENSRRQIPEDRPAGPRPLEESPRVSRRDPIVQSERGEASRPVNGDLQDSPSLAHRRRKSIVVQEGNPVPGYSRAGDDPKTLRSQSRVSTIPLPGPSSTGFADGPSRSPRASMTFPLPNDEAKARESPKVPLPYPEDDPFLWPQIPVPSSGENSPRSRSVAPQVPPAVPAHVVPVSMPIPMIPERSMASETYSSSYTDPIKPALAQDLPVGTYRRSSESMDKSQRLPECPRVKPVAGKMDWLTLPRTDFNICPDCYESVFAHTTFRNEFQPMLRPSDKEISCDFGSSPWYRIAWLLTLRNKSPSLRLFYRVADLMATTKKEPCPGPRRATRSWMTVRDPFTRKPVPGFTICYQCANMVVALLPNLNGAFVPASSRGETTRGMCALHFTPERQRFTLYFDAIEMASMNSADVNRPAKVEDLAKSLTALSVSDGCREDNPVVNGYWHVMQYLPEFTVCEECFEEVVRPRLENDDNIARNFYTQPRRVPEATCQLYSERMRDIFRRACRRDDPIYLEDKVKERLKVEASIHADLLRLDKGGRDREWTKEQVKKLIEEWQKWE</sequence>
<evidence type="ECO:0000313" key="3">
    <source>
        <dbReference type="Proteomes" id="UP000813444"/>
    </source>
</evidence>
<gene>
    <name evidence="2" type="ORF">B0I35DRAFT_479090</name>
</gene>
<feature type="region of interest" description="Disordered" evidence="1">
    <location>
        <begin position="127"/>
        <end position="467"/>
    </location>
</feature>
<keyword evidence="3" id="KW-1185">Reference proteome</keyword>